<evidence type="ECO:0000313" key="3">
    <source>
        <dbReference type="Proteomes" id="UP000574390"/>
    </source>
</evidence>
<evidence type="ECO:0000313" key="2">
    <source>
        <dbReference type="EMBL" id="KAF4732485.1"/>
    </source>
</evidence>
<feature type="region of interest" description="Disordered" evidence="1">
    <location>
        <begin position="82"/>
        <end position="101"/>
    </location>
</feature>
<protein>
    <submittedName>
        <fullName evidence="2">Uncharacterized protein</fullName>
    </submittedName>
</protein>
<evidence type="ECO:0000256" key="1">
    <source>
        <dbReference type="SAM" id="MobiDB-lite"/>
    </source>
</evidence>
<dbReference type="EMBL" id="JABANM010014538">
    <property type="protein sequence ID" value="KAF4732485.1"/>
    <property type="molecule type" value="Genomic_DNA"/>
</dbReference>
<comment type="caution">
    <text evidence="2">The sequence shown here is derived from an EMBL/GenBank/DDBJ whole genome shotgun (WGS) entry which is preliminary data.</text>
</comment>
<reference evidence="2 3" key="1">
    <citation type="submission" date="2020-04" db="EMBL/GenBank/DDBJ databases">
        <title>Perkinsus olseni comparative genomics.</title>
        <authorList>
            <person name="Bogema D.R."/>
        </authorList>
    </citation>
    <scope>NUCLEOTIDE SEQUENCE [LARGE SCALE GENOMIC DNA]</scope>
    <source>
        <strain evidence="2">ATCC PRA-205</strain>
    </source>
</reference>
<gene>
    <name evidence="2" type="ORF">FOZ62_021551</name>
</gene>
<dbReference type="AlphaFoldDB" id="A0A7J6SIG1"/>
<feature type="non-terminal residue" evidence="2">
    <location>
        <position position="1"/>
    </location>
</feature>
<proteinExistence type="predicted"/>
<name>A0A7J6SIG1_PEROL</name>
<feature type="non-terminal residue" evidence="2">
    <location>
        <position position="128"/>
    </location>
</feature>
<sequence>PNDALIAEALETMVEFLKRTIFSGETTPFLAMGQRLWPVMRDRLLNGVDTMPLDRVEAHMRHVGFIDKSFVRHVPSVSVADANGTRAEASTPPEQWTPVPSVLPPKFSGFGRLDHRDLLEYEQLPLNR</sequence>
<organism evidence="2 3">
    <name type="scientific">Perkinsus olseni</name>
    <name type="common">Perkinsus atlanticus</name>
    <dbReference type="NCBI Taxonomy" id="32597"/>
    <lineage>
        <taxon>Eukaryota</taxon>
        <taxon>Sar</taxon>
        <taxon>Alveolata</taxon>
        <taxon>Perkinsozoa</taxon>
        <taxon>Perkinsea</taxon>
        <taxon>Perkinsida</taxon>
        <taxon>Perkinsidae</taxon>
        <taxon>Perkinsus</taxon>
    </lineage>
</organism>
<dbReference type="Proteomes" id="UP000574390">
    <property type="component" value="Unassembled WGS sequence"/>
</dbReference>
<accession>A0A7J6SIG1</accession>